<dbReference type="HOGENOM" id="CLU_1917897_0_0_1"/>
<dbReference type="Proteomes" id="UP000054018">
    <property type="component" value="Unassembled WGS sequence"/>
</dbReference>
<gene>
    <name evidence="1" type="ORF">PISMIDRAFT_679214</name>
</gene>
<organism evidence="1 2">
    <name type="scientific">Pisolithus microcarpus 441</name>
    <dbReference type="NCBI Taxonomy" id="765257"/>
    <lineage>
        <taxon>Eukaryota</taxon>
        <taxon>Fungi</taxon>
        <taxon>Dikarya</taxon>
        <taxon>Basidiomycota</taxon>
        <taxon>Agaricomycotina</taxon>
        <taxon>Agaricomycetes</taxon>
        <taxon>Agaricomycetidae</taxon>
        <taxon>Boletales</taxon>
        <taxon>Sclerodermatineae</taxon>
        <taxon>Pisolithaceae</taxon>
        <taxon>Pisolithus</taxon>
    </lineage>
</organism>
<reference evidence="1 2" key="1">
    <citation type="submission" date="2014-04" db="EMBL/GenBank/DDBJ databases">
        <authorList>
            <consortium name="DOE Joint Genome Institute"/>
            <person name="Kuo A."/>
            <person name="Kohler A."/>
            <person name="Costa M.D."/>
            <person name="Nagy L.G."/>
            <person name="Floudas D."/>
            <person name="Copeland A."/>
            <person name="Barry K.W."/>
            <person name="Cichocki N."/>
            <person name="Veneault-Fourrey C."/>
            <person name="LaButti K."/>
            <person name="Lindquist E.A."/>
            <person name="Lipzen A."/>
            <person name="Lundell T."/>
            <person name="Morin E."/>
            <person name="Murat C."/>
            <person name="Sun H."/>
            <person name="Tunlid A."/>
            <person name="Henrissat B."/>
            <person name="Grigoriev I.V."/>
            <person name="Hibbett D.S."/>
            <person name="Martin F."/>
            <person name="Nordberg H.P."/>
            <person name="Cantor M.N."/>
            <person name="Hua S.X."/>
        </authorList>
    </citation>
    <scope>NUCLEOTIDE SEQUENCE [LARGE SCALE GENOMIC DNA]</scope>
    <source>
        <strain evidence="1 2">441</strain>
    </source>
</reference>
<reference evidence="2" key="2">
    <citation type="submission" date="2015-01" db="EMBL/GenBank/DDBJ databases">
        <title>Evolutionary Origins and Diversification of the Mycorrhizal Mutualists.</title>
        <authorList>
            <consortium name="DOE Joint Genome Institute"/>
            <consortium name="Mycorrhizal Genomics Consortium"/>
            <person name="Kohler A."/>
            <person name="Kuo A."/>
            <person name="Nagy L.G."/>
            <person name="Floudas D."/>
            <person name="Copeland A."/>
            <person name="Barry K.W."/>
            <person name="Cichocki N."/>
            <person name="Veneault-Fourrey C."/>
            <person name="LaButti K."/>
            <person name="Lindquist E.A."/>
            <person name="Lipzen A."/>
            <person name="Lundell T."/>
            <person name="Morin E."/>
            <person name="Murat C."/>
            <person name="Riley R."/>
            <person name="Ohm R."/>
            <person name="Sun H."/>
            <person name="Tunlid A."/>
            <person name="Henrissat B."/>
            <person name="Grigoriev I.V."/>
            <person name="Hibbett D.S."/>
            <person name="Martin F."/>
        </authorList>
    </citation>
    <scope>NUCLEOTIDE SEQUENCE [LARGE SCALE GENOMIC DNA]</scope>
    <source>
        <strain evidence="2">441</strain>
    </source>
</reference>
<accession>A0A0C9YFA6</accession>
<name>A0A0C9YFA6_9AGAM</name>
<sequence>MDNNRHERVKWTSACVVVYEGRSRRCGVSWAQLQRGLRPVRELTGTLGTSLDGMTCLRRAHICILNLPDYQHTDSYVERAARDRGGFSLFTKCNTHLPGEDLPVRSEATVTLTPSRPQRCEIYVLENRRWTC</sequence>
<evidence type="ECO:0000313" key="1">
    <source>
        <dbReference type="EMBL" id="KIK23505.1"/>
    </source>
</evidence>
<proteinExistence type="predicted"/>
<dbReference type="EMBL" id="KN833725">
    <property type="protein sequence ID" value="KIK23505.1"/>
    <property type="molecule type" value="Genomic_DNA"/>
</dbReference>
<dbReference type="AlphaFoldDB" id="A0A0C9YFA6"/>
<evidence type="ECO:0000313" key="2">
    <source>
        <dbReference type="Proteomes" id="UP000054018"/>
    </source>
</evidence>
<keyword evidence="2" id="KW-1185">Reference proteome</keyword>
<protein>
    <submittedName>
        <fullName evidence="1">Uncharacterized protein</fullName>
    </submittedName>
</protein>